<dbReference type="Pfam" id="PF01322">
    <property type="entry name" value="Cytochrom_C_2"/>
    <property type="match status" value="1"/>
</dbReference>
<dbReference type="RefSeq" id="WP_182160208.1">
    <property type="nucleotide sequence ID" value="NZ_JACEZT010000001.1"/>
</dbReference>
<dbReference type="EMBL" id="JACEZT010000001">
    <property type="protein sequence ID" value="MBA5636117.1"/>
    <property type="molecule type" value="Genomic_DNA"/>
</dbReference>
<evidence type="ECO:0000313" key="2">
    <source>
        <dbReference type="EMBL" id="MBA5636117.1"/>
    </source>
</evidence>
<dbReference type="Proteomes" id="UP000534388">
    <property type="component" value="Unassembled WGS sequence"/>
</dbReference>
<keyword evidence="1" id="KW-0732">Signal</keyword>
<comment type="caution">
    <text evidence="2">The sequence shown here is derived from an EMBL/GenBank/DDBJ whole genome shotgun (WGS) entry which is preliminary data.</text>
</comment>
<feature type="chain" id="PRO_5031472470" evidence="1">
    <location>
        <begin position="22"/>
        <end position="153"/>
    </location>
</feature>
<dbReference type="InterPro" id="IPR010980">
    <property type="entry name" value="Cyt_c/b562"/>
</dbReference>
<proteinExistence type="predicted"/>
<dbReference type="Gene3D" id="1.20.120.10">
    <property type="entry name" value="Cytochrome c/b562"/>
    <property type="match status" value="1"/>
</dbReference>
<organism evidence="2 3">
    <name type="scientific">Rugamonas brunnea</name>
    <dbReference type="NCBI Taxonomy" id="2758569"/>
    <lineage>
        <taxon>Bacteria</taxon>
        <taxon>Pseudomonadati</taxon>
        <taxon>Pseudomonadota</taxon>
        <taxon>Betaproteobacteria</taxon>
        <taxon>Burkholderiales</taxon>
        <taxon>Oxalobacteraceae</taxon>
        <taxon>Telluria group</taxon>
        <taxon>Rugamonas</taxon>
    </lineage>
</organism>
<keyword evidence="3" id="KW-1185">Reference proteome</keyword>
<dbReference type="GO" id="GO:0020037">
    <property type="term" value="F:heme binding"/>
    <property type="evidence" value="ECO:0007669"/>
    <property type="project" value="InterPro"/>
</dbReference>
<dbReference type="GO" id="GO:0022900">
    <property type="term" value="P:electron transport chain"/>
    <property type="evidence" value="ECO:0007669"/>
    <property type="project" value="InterPro"/>
</dbReference>
<dbReference type="AlphaFoldDB" id="A0A7W2IAQ7"/>
<dbReference type="PROSITE" id="PS51009">
    <property type="entry name" value="CYTCII"/>
    <property type="match status" value="1"/>
</dbReference>
<accession>A0A7W2IAQ7</accession>
<protein>
    <submittedName>
        <fullName evidence="2">Cytochrome c</fullName>
    </submittedName>
</protein>
<evidence type="ECO:0000256" key="1">
    <source>
        <dbReference type="SAM" id="SignalP"/>
    </source>
</evidence>
<dbReference type="GO" id="GO:0005506">
    <property type="term" value="F:iron ion binding"/>
    <property type="evidence" value="ECO:0007669"/>
    <property type="project" value="InterPro"/>
</dbReference>
<gene>
    <name evidence="2" type="ORF">H3H37_03530</name>
</gene>
<dbReference type="InterPro" id="IPR002321">
    <property type="entry name" value="Cyt_c_II"/>
</dbReference>
<dbReference type="SUPFAM" id="SSF47175">
    <property type="entry name" value="Cytochromes"/>
    <property type="match status" value="1"/>
</dbReference>
<evidence type="ECO:0000313" key="3">
    <source>
        <dbReference type="Proteomes" id="UP000534388"/>
    </source>
</evidence>
<dbReference type="GO" id="GO:0009055">
    <property type="term" value="F:electron transfer activity"/>
    <property type="evidence" value="ECO:0007669"/>
    <property type="project" value="InterPro"/>
</dbReference>
<sequence length="153" mass="16420">MKYLSSAVMAAALMMAGAAQAADTQAPAKAGAGVKPLALRKVMQGLDADMQAIAGGIAREDWPMIAKLAPRIAEHPQPPAAEQKRVLSFLGKDAEKFEHYDEQTHHAAEELHEAATRADGKGVIAAYATIQTLCLGCHQSFRKPIVTHFYGQR</sequence>
<feature type="signal peptide" evidence="1">
    <location>
        <begin position="1"/>
        <end position="21"/>
    </location>
</feature>
<name>A0A7W2IAQ7_9BURK</name>
<reference evidence="2 3" key="1">
    <citation type="submission" date="2020-07" db="EMBL/GenBank/DDBJ databases">
        <title>Novel species isolated from subtropical streams in China.</title>
        <authorList>
            <person name="Lu H."/>
        </authorList>
    </citation>
    <scope>NUCLEOTIDE SEQUENCE [LARGE SCALE GENOMIC DNA]</scope>
    <source>
        <strain evidence="2 3">LX20W</strain>
    </source>
</reference>